<evidence type="ECO:0000313" key="3">
    <source>
        <dbReference type="EMBL" id="MDT0351306.1"/>
    </source>
</evidence>
<sequence length="134" mass="15006">MPESCPCGLPSPYDRCCGRFHRGEATAPTAELLMRSRYAAFVVGDVGYLRDTWHPDTRPRQVTLDPGDRWTGLEVLGRTGGALFDTVGTVAFRAHHRDGVVAEDSAFERRDGRWFYVGPAPVSDPFTTPRRRRP</sequence>
<accession>A0ABU2NBH5</accession>
<dbReference type="Proteomes" id="UP001183202">
    <property type="component" value="Unassembled WGS sequence"/>
</dbReference>
<dbReference type="EMBL" id="JAVREJ010000012">
    <property type="protein sequence ID" value="MDT0351306.1"/>
    <property type="molecule type" value="Genomic_DNA"/>
</dbReference>
<proteinExistence type="inferred from homology"/>
<dbReference type="PANTHER" id="PTHR33747:SF1">
    <property type="entry name" value="ADENYLATE CYCLASE-ASSOCIATED CAP C-TERMINAL DOMAIN-CONTAINING PROTEIN"/>
    <property type="match status" value="1"/>
</dbReference>
<protein>
    <recommendedName>
        <fullName evidence="1">UPF0225 protein RM445_17390</fullName>
    </recommendedName>
</protein>
<comment type="similarity">
    <text evidence="1">Belongs to the UPF0225 family.</text>
</comment>
<name>A0ABU2NBH5_9PSEU</name>
<dbReference type="HAMAP" id="MF_00612">
    <property type="entry name" value="UPF0225"/>
    <property type="match status" value="1"/>
</dbReference>
<dbReference type="Pfam" id="PF17775">
    <property type="entry name" value="YchJ_M-like"/>
    <property type="match status" value="1"/>
</dbReference>
<organism evidence="3 4">
    <name type="scientific">Pseudonocardia charpentierae</name>
    <dbReference type="NCBI Taxonomy" id="3075545"/>
    <lineage>
        <taxon>Bacteria</taxon>
        <taxon>Bacillati</taxon>
        <taxon>Actinomycetota</taxon>
        <taxon>Actinomycetes</taxon>
        <taxon>Pseudonocardiales</taxon>
        <taxon>Pseudonocardiaceae</taxon>
        <taxon>Pseudonocardia</taxon>
    </lineage>
</organism>
<evidence type="ECO:0000256" key="1">
    <source>
        <dbReference type="HAMAP-Rule" id="MF_00612"/>
    </source>
</evidence>
<dbReference type="PANTHER" id="PTHR33747">
    <property type="entry name" value="UPF0225 PROTEIN SCO1677"/>
    <property type="match status" value="1"/>
</dbReference>
<dbReference type="SUPFAM" id="SSF54427">
    <property type="entry name" value="NTF2-like"/>
    <property type="match status" value="1"/>
</dbReference>
<dbReference type="RefSeq" id="WP_311557555.1">
    <property type="nucleotide sequence ID" value="NZ_JAVREJ010000012.1"/>
</dbReference>
<dbReference type="InterPro" id="IPR032710">
    <property type="entry name" value="NTF2-like_dom_sf"/>
</dbReference>
<dbReference type="InterPro" id="IPR023006">
    <property type="entry name" value="YchJ-like"/>
</dbReference>
<evidence type="ECO:0000313" key="4">
    <source>
        <dbReference type="Proteomes" id="UP001183202"/>
    </source>
</evidence>
<dbReference type="InterPro" id="IPR048469">
    <property type="entry name" value="YchJ-like_M"/>
</dbReference>
<keyword evidence="4" id="KW-1185">Reference proteome</keyword>
<comment type="caution">
    <text evidence="3">The sequence shown here is derived from an EMBL/GenBank/DDBJ whole genome shotgun (WGS) entry which is preliminary data.</text>
</comment>
<feature type="domain" description="YchJ-like middle NTF2-like" evidence="2">
    <location>
        <begin position="29"/>
        <end position="117"/>
    </location>
</feature>
<gene>
    <name evidence="3" type="ORF">RM445_17390</name>
</gene>
<reference evidence="4" key="1">
    <citation type="submission" date="2023-07" db="EMBL/GenBank/DDBJ databases">
        <title>30 novel species of actinomycetes from the DSMZ collection.</title>
        <authorList>
            <person name="Nouioui I."/>
        </authorList>
    </citation>
    <scope>NUCLEOTIDE SEQUENCE [LARGE SCALE GENOMIC DNA]</scope>
    <source>
        <strain evidence="4">DSM 45834</strain>
    </source>
</reference>
<dbReference type="Gene3D" id="3.10.450.50">
    <property type="match status" value="1"/>
</dbReference>
<evidence type="ECO:0000259" key="2">
    <source>
        <dbReference type="Pfam" id="PF17775"/>
    </source>
</evidence>